<keyword evidence="4" id="KW-0418">Kinase</keyword>
<evidence type="ECO:0000313" key="9">
    <source>
        <dbReference type="Proteomes" id="UP000308365"/>
    </source>
</evidence>
<gene>
    <name evidence="8" type="ORF">EI555_008157</name>
</gene>
<evidence type="ECO:0000256" key="3">
    <source>
        <dbReference type="ARBA" id="ARBA00022741"/>
    </source>
</evidence>
<reference evidence="9" key="1">
    <citation type="journal article" date="2019" name="IScience">
        <title>Narwhal Genome Reveals Long-Term Low Genetic Diversity despite Current Large Abundance Size.</title>
        <authorList>
            <person name="Westbury M.V."/>
            <person name="Petersen B."/>
            <person name="Garde E."/>
            <person name="Heide-Jorgensen M.P."/>
            <person name="Lorenzen E.D."/>
        </authorList>
    </citation>
    <scope>NUCLEOTIDE SEQUENCE [LARGE SCALE GENOMIC DNA]</scope>
</reference>
<keyword evidence="2" id="KW-0808">Transferase</keyword>
<evidence type="ECO:0000256" key="5">
    <source>
        <dbReference type="ARBA" id="ARBA00022840"/>
    </source>
</evidence>
<keyword evidence="1" id="KW-0723">Serine/threonine-protein kinase</keyword>
<feature type="domain" description="Protein kinase" evidence="7">
    <location>
        <begin position="138"/>
        <end position="338"/>
    </location>
</feature>
<protein>
    <recommendedName>
        <fullName evidence="7">Protein kinase domain-containing protein</fullName>
    </recommendedName>
</protein>
<organism evidence="8 9">
    <name type="scientific">Monodon monoceros</name>
    <name type="common">Narwhal</name>
    <name type="synonym">Ceratodon monodon</name>
    <dbReference type="NCBI Taxonomy" id="40151"/>
    <lineage>
        <taxon>Eukaryota</taxon>
        <taxon>Metazoa</taxon>
        <taxon>Chordata</taxon>
        <taxon>Craniata</taxon>
        <taxon>Vertebrata</taxon>
        <taxon>Euteleostomi</taxon>
        <taxon>Mammalia</taxon>
        <taxon>Eutheria</taxon>
        <taxon>Laurasiatheria</taxon>
        <taxon>Artiodactyla</taxon>
        <taxon>Whippomorpha</taxon>
        <taxon>Cetacea</taxon>
        <taxon>Odontoceti</taxon>
        <taxon>Monodontidae</taxon>
        <taxon>Monodon</taxon>
    </lineage>
</organism>
<dbReference type="Proteomes" id="UP000308365">
    <property type="component" value="Unassembled WGS sequence"/>
</dbReference>
<evidence type="ECO:0000256" key="2">
    <source>
        <dbReference type="ARBA" id="ARBA00022679"/>
    </source>
</evidence>
<evidence type="ECO:0000256" key="1">
    <source>
        <dbReference type="ARBA" id="ARBA00022527"/>
    </source>
</evidence>
<dbReference type="GO" id="GO:0005524">
    <property type="term" value="F:ATP binding"/>
    <property type="evidence" value="ECO:0007669"/>
    <property type="project" value="UniProtKB-KW"/>
</dbReference>
<evidence type="ECO:0000256" key="4">
    <source>
        <dbReference type="ARBA" id="ARBA00022777"/>
    </source>
</evidence>
<dbReference type="SMART" id="SM00220">
    <property type="entry name" value="S_TKc"/>
    <property type="match status" value="1"/>
</dbReference>
<sequence>MNLPNTKLKDDEMNTGHADECMSLHLYSGKEYNSKKKEEKQEEKEKNKKLYAKSGKNMSEFRRYATFVFAWDATDNSTLTLPQDTGSEDELEESSRSNESMDPGGVGPYALGMEHCEKLEISETTVNRGPEKVRLECFKLLRVLGKGVCGEILQIRKVTGAKTQKIFAMKVLKKTMIVKSAKDTTHIKSRMEYSGETEENYAVRKRGNIYGRHNLLLLAEISMALGHLHQRGIIYIYLISWKQTDFGLFKESIHDATVTHTFCETIEYMDPEILMKRHVDWSTLFIGEKRKKTIDEILKCKLNLPPYLTEEASDLLKKLLKRNAASHLGAVYTSNIYLPVDSSDDSALSKIANQVFLGSAYVTPSVLENGRVASASMANLQTPVPYMVETSVRNRPDGCDHDWGNFSAISILTSKLLAIQNQALPMISKQQEHLRMNLDLGRRRKQQEAFKRKDISCLLDGSRLTYMHIQANLNVQLRDCEDGMCIAKNEKGRNTETINIEGLDILTKIPGILVEPGAARDNGFVHASHKQSHLSLKVWSRKSKI</sequence>
<dbReference type="InterPro" id="IPR011009">
    <property type="entry name" value="Kinase-like_dom_sf"/>
</dbReference>
<evidence type="ECO:0000256" key="6">
    <source>
        <dbReference type="SAM" id="MobiDB-lite"/>
    </source>
</evidence>
<dbReference type="Gene3D" id="3.30.200.20">
    <property type="entry name" value="Phosphorylase Kinase, domain 1"/>
    <property type="match status" value="1"/>
</dbReference>
<feature type="compositionally biased region" description="Basic and acidic residues" evidence="6">
    <location>
        <begin position="32"/>
        <end position="48"/>
    </location>
</feature>
<dbReference type="EMBL" id="RWIC01001866">
    <property type="protein sequence ID" value="TKC34456.1"/>
    <property type="molecule type" value="Genomic_DNA"/>
</dbReference>
<accession>A0A4U1EFX2</accession>
<dbReference type="PANTHER" id="PTHR24351">
    <property type="entry name" value="RIBOSOMAL PROTEIN S6 KINASE"/>
    <property type="match status" value="1"/>
</dbReference>
<evidence type="ECO:0000259" key="7">
    <source>
        <dbReference type="SMART" id="SM00220"/>
    </source>
</evidence>
<feature type="region of interest" description="Disordered" evidence="6">
    <location>
        <begin position="29"/>
        <end position="51"/>
    </location>
</feature>
<keyword evidence="5" id="KW-0067">ATP-binding</keyword>
<dbReference type="GO" id="GO:0004674">
    <property type="term" value="F:protein serine/threonine kinase activity"/>
    <property type="evidence" value="ECO:0007669"/>
    <property type="project" value="UniProtKB-KW"/>
</dbReference>
<dbReference type="Gene3D" id="1.10.510.10">
    <property type="entry name" value="Transferase(Phosphotransferase) domain 1"/>
    <property type="match status" value="1"/>
</dbReference>
<dbReference type="InterPro" id="IPR000719">
    <property type="entry name" value="Prot_kinase_dom"/>
</dbReference>
<feature type="region of interest" description="Disordered" evidence="6">
    <location>
        <begin position="79"/>
        <end position="107"/>
    </location>
</feature>
<proteinExistence type="predicted"/>
<comment type="caution">
    <text evidence="8">The sequence shown here is derived from an EMBL/GenBank/DDBJ whole genome shotgun (WGS) entry which is preliminary data.</text>
</comment>
<dbReference type="AlphaFoldDB" id="A0A4U1EFX2"/>
<evidence type="ECO:0000313" key="8">
    <source>
        <dbReference type="EMBL" id="TKC34456.1"/>
    </source>
</evidence>
<dbReference type="SUPFAM" id="SSF56112">
    <property type="entry name" value="Protein kinase-like (PK-like)"/>
    <property type="match status" value="1"/>
</dbReference>
<keyword evidence="3" id="KW-0547">Nucleotide-binding</keyword>
<name>A0A4U1EFX2_MONMO</name>